<organism evidence="1 2">
    <name type="scientific">Pikeienuella piscinae</name>
    <dbReference type="NCBI Taxonomy" id="2748098"/>
    <lineage>
        <taxon>Bacteria</taxon>
        <taxon>Pseudomonadati</taxon>
        <taxon>Pseudomonadota</taxon>
        <taxon>Alphaproteobacteria</taxon>
        <taxon>Rhodobacterales</taxon>
        <taxon>Paracoccaceae</taxon>
        <taxon>Pikeienuella</taxon>
    </lineage>
</organism>
<evidence type="ECO:0008006" key="3">
    <source>
        <dbReference type="Google" id="ProtNLM"/>
    </source>
</evidence>
<sequence length="430" mass="46497">MTPVDATTLPRGLPGAIARMAERASNHTDLRDLPYHEAASGLFLADLHADTLLWGIEPLAPRSGGHLDGPRLAASGVGLQVFAAPTWTPLPFRREDSRLVVNARGFDQSHALFPTEIFSRGRRHGLKRRRALRIARRFHDMIEASQDRHAPFRALPILEAADFDRLRPRAGPARPEIGVMLALEGLHWQRASAPREKVEAAVDELYAAGYRMMAPTHRFSNGLGGSNEDSDGRVGLSAAGRRFVKTCLKRRIALDLAHASPAVIREACGIALTRDEGPRPVIVSHCGVKAVNPISRNLSVGDIRAVAATGGMIGIGFWRGAMGWSDTQSFAEKMGRIVETFRAALAILSAEDFEEEMIGRFGRYDPHEHLGFGSDFDGAVTTAFDVTGVSHVVAALAAADDGAGEPLFPPEKLALIAGENARRVLQSALN</sequence>
<dbReference type="SUPFAM" id="SSF51556">
    <property type="entry name" value="Metallo-dependent hydrolases"/>
    <property type="match status" value="1"/>
</dbReference>
<dbReference type="GO" id="GO:0006508">
    <property type="term" value="P:proteolysis"/>
    <property type="evidence" value="ECO:0007669"/>
    <property type="project" value="InterPro"/>
</dbReference>
<dbReference type="Pfam" id="PF01244">
    <property type="entry name" value="Peptidase_M19"/>
    <property type="match status" value="1"/>
</dbReference>
<keyword evidence="2" id="KW-1185">Reference proteome</keyword>
<dbReference type="InterPro" id="IPR032466">
    <property type="entry name" value="Metal_Hydrolase"/>
</dbReference>
<dbReference type="RefSeq" id="WP_165098954.1">
    <property type="nucleotide sequence ID" value="NZ_CP049056.1"/>
</dbReference>
<dbReference type="PANTHER" id="PTHR10443">
    <property type="entry name" value="MICROSOMAL DIPEPTIDASE"/>
    <property type="match status" value="1"/>
</dbReference>
<gene>
    <name evidence="1" type="ORF">G5B40_12070</name>
</gene>
<name>A0A7L5BXH1_9RHOB</name>
<proteinExistence type="predicted"/>
<dbReference type="PANTHER" id="PTHR10443:SF12">
    <property type="entry name" value="DIPEPTIDASE"/>
    <property type="match status" value="1"/>
</dbReference>
<evidence type="ECO:0000313" key="1">
    <source>
        <dbReference type="EMBL" id="QIE56131.1"/>
    </source>
</evidence>
<reference evidence="1 2" key="1">
    <citation type="submission" date="2020-02" db="EMBL/GenBank/DDBJ databases">
        <title>complete genome sequence of Rhodobacteraceae bacterium.</title>
        <authorList>
            <person name="Park J."/>
            <person name="Kim Y.-S."/>
            <person name="Kim K.-H."/>
        </authorList>
    </citation>
    <scope>NUCLEOTIDE SEQUENCE [LARGE SCALE GENOMIC DNA]</scope>
    <source>
        <strain evidence="1 2">RR4-56</strain>
    </source>
</reference>
<dbReference type="KEGG" id="hdh:G5B40_12070"/>
<dbReference type="Gene3D" id="3.20.20.140">
    <property type="entry name" value="Metal-dependent hydrolases"/>
    <property type="match status" value="1"/>
</dbReference>
<evidence type="ECO:0000313" key="2">
    <source>
        <dbReference type="Proteomes" id="UP000503336"/>
    </source>
</evidence>
<dbReference type="PROSITE" id="PS51365">
    <property type="entry name" value="RENAL_DIPEPTIDASE_2"/>
    <property type="match status" value="1"/>
</dbReference>
<accession>A0A7L5BXH1</accession>
<dbReference type="GO" id="GO:0070573">
    <property type="term" value="F:metallodipeptidase activity"/>
    <property type="evidence" value="ECO:0007669"/>
    <property type="project" value="InterPro"/>
</dbReference>
<dbReference type="AlphaFoldDB" id="A0A7L5BXH1"/>
<dbReference type="EMBL" id="CP049056">
    <property type="protein sequence ID" value="QIE56131.1"/>
    <property type="molecule type" value="Genomic_DNA"/>
</dbReference>
<protein>
    <recommendedName>
        <fullName evidence="3">Peptidase M19</fullName>
    </recommendedName>
</protein>
<dbReference type="InterPro" id="IPR008257">
    <property type="entry name" value="Pept_M19"/>
</dbReference>
<dbReference type="Proteomes" id="UP000503336">
    <property type="component" value="Chromosome"/>
</dbReference>